<reference evidence="1" key="1">
    <citation type="journal article" date="2022" name="Int. J. Mol. Sci.">
        <title>Draft Genome of Tanacetum Coccineum: Genomic Comparison of Closely Related Tanacetum-Family Plants.</title>
        <authorList>
            <person name="Yamashiro T."/>
            <person name="Shiraishi A."/>
            <person name="Nakayama K."/>
            <person name="Satake H."/>
        </authorList>
    </citation>
    <scope>NUCLEOTIDE SEQUENCE</scope>
</reference>
<sequence>MLPYTQPCPSTSPRADIPRLYTRHGRDYNLTTPRPECSDRAAVRAEIKVLRERDLLTSKRVWETRQALARLQKIRPVQAIMRTHALRGWKTPLTHCGHCPVYDVLLFVRYPIIDFLLSD</sequence>
<accession>A0ABQ5GP39</accession>
<keyword evidence="2" id="KW-1185">Reference proteome</keyword>
<gene>
    <name evidence="1" type="ORF">Tco_1043809</name>
</gene>
<proteinExistence type="predicted"/>
<dbReference type="EMBL" id="BQNB010018681">
    <property type="protein sequence ID" value="GJT77084.1"/>
    <property type="molecule type" value="Genomic_DNA"/>
</dbReference>
<organism evidence="1 2">
    <name type="scientific">Tanacetum coccineum</name>
    <dbReference type="NCBI Taxonomy" id="301880"/>
    <lineage>
        <taxon>Eukaryota</taxon>
        <taxon>Viridiplantae</taxon>
        <taxon>Streptophyta</taxon>
        <taxon>Embryophyta</taxon>
        <taxon>Tracheophyta</taxon>
        <taxon>Spermatophyta</taxon>
        <taxon>Magnoliopsida</taxon>
        <taxon>eudicotyledons</taxon>
        <taxon>Gunneridae</taxon>
        <taxon>Pentapetalae</taxon>
        <taxon>asterids</taxon>
        <taxon>campanulids</taxon>
        <taxon>Asterales</taxon>
        <taxon>Asteraceae</taxon>
        <taxon>Asteroideae</taxon>
        <taxon>Anthemideae</taxon>
        <taxon>Anthemidinae</taxon>
        <taxon>Tanacetum</taxon>
    </lineage>
</organism>
<name>A0ABQ5GP39_9ASTR</name>
<evidence type="ECO:0000313" key="1">
    <source>
        <dbReference type="EMBL" id="GJT77084.1"/>
    </source>
</evidence>
<dbReference type="Proteomes" id="UP001151760">
    <property type="component" value="Unassembled WGS sequence"/>
</dbReference>
<reference evidence="1" key="2">
    <citation type="submission" date="2022-01" db="EMBL/GenBank/DDBJ databases">
        <authorList>
            <person name="Yamashiro T."/>
            <person name="Shiraishi A."/>
            <person name="Satake H."/>
            <person name="Nakayama K."/>
        </authorList>
    </citation>
    <scope>NUCLEOTIDE SEQUENCE</scope>
</reference>
<comment type="caution">
    <text evidence="1">The sequence shown here is derived from an EMBL/GenBank/DDBJ whole genome shotgun (WGS) entry which is preliminary data.</text>
</comment>
<evidence type="ECO:0000313" key="2">
    <source>
        <dbReference type="Proteomes" id="UP001151760"/>
    </source>
</evidence>
<protein>
    <submittedName>
        <fullName evidence="1">Uncharacterized protein</fullName>
    </submittedName>
</protein>